<evidence type="ECO:0000313" key="2">
    <source>
        <dbReference type="Proteomes" id="UP001239111"/>
    </source>
</evidence>
<dbReference type="EMBL" id="CM056741">
    <property type="protein sequence ID" value="KAJ8684029.1"/>
    <property type="molecule type" value="Genomic_DNA"/>
</dbReference>
<gene>
    <name evidence="1" type="ORF">QAD02_019821</name>
</gene>
<keyword evidence="2" id="KW-1185">Reference proteome</keyword>
<dbReference type="Proteomes" id="UP001239111">
    <property type="component" value="Chromosome 1"/>
</dbReference>
<sequence>MIWRTNFQDEVLSAASAPVVRNETITLTTDYESRISAEVSQLLQEPYLSADSTSSSQPSRSPDSPPPTLFYDPDLPSTPVPVFGCCQRPQPVAQVDSRAPPTYSALYPRSSSTDGHLPVLIDNRDPHSSFVAPDPPPSYAQAQGICVAYSLERLFSNPLATTNSDARIWSPRSTAAVCPRCATLVFTIVEVHQATVTHVAAFTLFIMGCWPCCLLPYCIDSCKTSHHYCPFCRSYLGTYNP</sequence>
<name>A0ACC2PL73_9HYME</name>
<organism evidence="1 2">
    <name type="scientific">Eretmocerus hayati</name>
    <dbReference type="NCBI Taxonomy" id="131215"/>
    <lineage>
        <taxon>Eukaryota</taxon>
        <taxon>Metazoa</taxon>
        <taxon>Ecdysozoa</taxon>
        <taxon>Arthropoda</taxon>
        <taxon>Hexapoda</taxon>
        <taxon>Insecta</taxon>
        <taxon>Pterygota</taxon>
        <taxon>Neoptera</taxon>
        <taxon>Endopterygota</taxon>
        <taxon>Hymenoptera</taxon>
        <taxon>Apocrita</taxon>
        <taxon>Proctotrupomorpha</taxon>
        <taxon>Chalcidoidea</taxon>
        <taxon>Aphelinidae</taxon>
        <taxon>Aphelininae</taxon>
        <taxon>Eretmocerus</taxon>
    </lineage>
</organism>
<evidence type="ECO:0000313" key="1">
    <source>
        <dbReference type="EMBL" id="KAJ8684029.1"/>
    </source>
</evidence>
<protein>
    <submittedName>
        <fullName evidence="1">Uncharacterized protein</fullName>
    </submittedName>
</protein>
<accession>A0ACC2PL73</accession>
<comment type="caution">
    <text evidence="1">The sequence shown here is derived from an EMBL/GenBank/DDBJ whole genome shotgun (WGS) entry which is preliminary data.</text>
</comment>
<proteinExistence type="predicted"/>
<reference evidence="1" key="1">
    <citation type="submission" date="2023-04" db="EMBL/GenBank/DDBJ databases">
        <title>A chromosome-level genome assembly of the parasitoid wasp Eretmocerus hayati.</title>
        <authorList>
            <person name="Zhong Y."/>
            <person name="Liu S."/>
            <person name="Liu Y."/>
        </authorList>
    </citation>
    <scope>NUCLEOTIDE SEQUENCE</scope>
    <source>
        <strain evidence="1">ZJU_SS_LIU_2023</strain>
    </source>
</reference>